<evidence type="ECO:0000313" key="4">
    <source>
        <dbReference type="EMBL" id="RKT77140.1"/>
    </source>
</evidence>
<evidence type="ECO:0000313" key="5">
    <source>
        <dbReference type="Proteomes" id="UP000278440"/>
    </source>
</evidence>
<dbReference type="EMBL" id="RBXT01000001">
    <property type="protein sequence ID" value="RKT77140.1"/>
    <property type="molecule type" value="Genomic_DNA"/>
</dbReference>
<comment type="similarity">
    <text evidence="1">Belongs to the AHA1 family.</text>
</comment>
<dbReference type="CDD" id="cd07814">
    <property type="entry name" value="SRPBCC_CalC_Aha1-like"/>
    <property type="match status" value="1"/>
</dbReference>
<name>A0A495XRL5_9MICO</name>
<gene>
    <name evidence="4" type="ORF">DFJ68_0556</name>
</gene>
<reference evidence="4 5" key="1">
    <citation type="submission" date="2018-10" db="EMBL/GenBank/DDBJ databases">
        <title>Sequencing the genomes of 1000 actinobacteria strains.</title>
        <authorList>
            <person name="Klenk H.-P."/>
        </authorList>
    </citation>
    <scope>NUCLEOTIDE SEQUENCE [LARGE SCALE GENOMIC DNA]</scope>
    <source>
        <strain evidence="4 5">DSM 44267</strain>
    </source>
</reference>
<sequence length="153" mass="16075">MSSDSSATAQGEVDDESVATGDSEGGTTSTAGTVHVSREVGAPVEQVWQHLISTAGTEALLGPGARLGGKGESWRSTDGPHGVVRSYHPIEQLRVSWHADDDAPASLVDLHLVDAGESTTVDVTHERLTADDPHPDVEGHWSQALDRFADSLT</sequence>
<dbReference type="OrthoDB" id="3828589at2"/>
<organism evidence="4 5">
    <name type="scientific">Terracoccus luteus</name>
    <dbReference type="NCBI Taxonomy" id="53356"/>
    <lineage>
        <taxon>Bacteria</taxon>
        <taxon>Bacillati</taxon>
        <taxon>Actinomycetota</taxon>
        <taxon>Actinomycetes</taxon>
        <taxon>Micrococcales</taxon>
        <taxon>Intrasporangiaceae</taxon>
        <taxon>Terracoccus</taxon>
    </lineage>
</organism>
<feature type="domain" description="Activator of Hsp90 ATPase homologue 1/2-like C-terminal" evidence="3">
    <location>
        <begin position="42"/>
        <end position="150"/>
    </location>
</feature>
<dbReference type="AlphaFoldDB" id="A0A495XRL5"/>
<accession>A0A495XRL5</accession>
<dbReference type="InterPro" id="IPR023393">
    <property type="entry name" value="START-like_dom_sf"/>
</dbReference>
<evidence type="ECO:0000256" key="2">
    <source>
        <dbReference type="SAM" id="MobiDB-lite"/>
    </source>
</evidence>
<dbReference type="RefSeq" id="WP_121035022.1">
    <property type="nucleotide sequence ID" value="NZ_RBXT01000001.1"/>
</dbReference>
<evidence type="ECO:0000259" key="3">
    <source>
        <dbReference type="Pfam" id="PF08327"/>
    </source>
</evidence>
<keyword evidence="5" id="KW-1185">Reference proteome</keyword>
<feature type="region of interest" description="Disordered" evidence="2">
    <location>
        <begin position="1"/>
        <end position="36"/>
    </location>
</feature>
<protein>
    <submittedName>
        <fullName evidence="4">Uncharacterized protein YndB with AHSA1/START domain</fullName>
    </submittedName>
</protein>
<proteinExistence type="inferred from homology"/>
<comment type="caution">
    <text evidence="4">The sequence shown here is derived from an EMBL/GenBank/DDBJ whole genome shotgun (WGS) entry which is preliminary data.</text>
</comment>
<dbReference type="Pfam" id="PF08327">
    <property type="entry name" value="AHSA1"/>
    <property type="match status" value="1"/>
</dbReference>
<dbReference type="Gene3D" id="3.30.530.20">
    <property type="match status" value="1"/>
</dbReference>
<feature type="region of interest" description="Disordered" evidence="2">
    <location>
        <begin position="61"/>
        <end position="82"/>
    </location>
</feature>
<dbReference type="SUPFAM" id="SSF55961">
    <property type="entry name" value="Bet v1-like"/>
    <property type="match status" value="1"/>
</dbReference>
<evidence type="ECO:0000256" key="1">
    <source>
        <dbReference type="ARBA" id="ARBA00006817"/>
    </source>
</evidence>
<dbReference type="InterPro" id="IPR013538">
    <property type="entry name" value="ASHA1/2-like_C"/>
</dbReference>
<dbReference type="Proteomes" id="UP000278440">
    <property type="component" value="Unassembled WGS sequence"/>
</dbReference>